<evidence type="ECO:0000256" key="2">
    <source>
        <dbReference type="SAM" id="Phobius"/>
    </source>
</evidence>
<reference evidence="3 4" key="1">
    <citation type="journal article" date="2014" name="Mol. Plant">
        <title>Chromosome Scale Genome Assembly and Transcriptome Profiling of Nannochloropsis gaditana in Nitrogen Depletion.</title>
        <authorList>
            <person name="Corteggiani Carpinelli E."/>
            <person name="Telatin A."/>
            <person name="Vitulo N."/>
            <person name="Forcato C."/>
            <person name="D'Angelo M."/>
            <person name="Schiavon R."/>
            <person name="Vezzi A."/>
            <person name="Giacometti G.M."/>
            <person name="Morosinotto T."/>
            <person name="Valle G."/>
        </authorList>
    </citation>
    <scope>NUCLEOTIDE SEQUENCE [LARGE SCALE GENOMIC DNA]</scope>
    <source>
        <strain evidence="3 4">B-31</strain>
    </source>
</reference>
<dbReference type="PANTHER" id="PTHR43313">
    <property type="entry name" value="SHORT-CHAIN DEHYDROGENASE/REDUCTASE FAMILY 9C"/>
    <property type="match status" value="1"/>
</dbReference>
<dbReference type="PRINTS" id="PR00081">
    <property type="entry name" value="GDHRDH"/>
</dbReference>
<evidence type="ECO:0000313" key="3">
    <source>
        <dbReference type="EMBL" id="EWM28976.1"/>
    </source>
</evidence>
<dbReference type="InterPro" id="IPR020904">
    <property type="entry name" value="Sc_DH/Rdtase_CS"/>
</dbReference>
<dbReference type="Gene3D" id="3.40.50.720">
    <property type="entry name" value="NAD(P)-binding Rossmann-like Domain"/>
    <property type="match status" value="1"/>
</dbReference>
<dbReference type="PANTHER" id="PTHR43313:SF1">
    <property type="entry name" value="3BETA-HYDROXYSTEROID DEHYDROGENASE DHS-16"/>
    <property type="match status" value="1"/>
</dbReference>
<dbReference type="SUPFAM" id="SSF51735">
    <property type="entry name" value="NAD(P)-binding Rossmann-fold domains"/>
    <property type="match status" value="1"/>
</dbReference>
<dbReference type="InterPro" id="IPR036291">
    <property type="entry name" value="NAD(P)-bd_dom_sf"/>
</dbReference>
<dbReference type="InterPro" id="IPR002347">
    <property type="entry name" value="SDR_fam"/>
</dbReference>
<keyword evidence="4" id="KW-1185">Reference proteome</keyword>
<dbReference type="GO" id="GO:0008202">
    <property type="term" value="P:steroid metabolic process"/>
    <property type="evidence" value="ECO:0007669"/>
    <property type="project" value="TreeGrafter"/>
</dbReference>
<evidence type="ECO:0000256" key="1">
    <source>
        <dbReference type="RuleBase" id="RU000363"/>
    </source>
</evidence>
<dbReference type="PROSITE" id="PS00061">
    <property type="entry name" value="ADH_SHORT"/>
    <property type="match status" value="1"/>
</dbReference>
<gene>
    <name evidence="3" type="ORF">Naga_100556g1</name>
</gene>
<dbReference type="AlphaFoldDB" id="W7U873"/>
<sequence>MFPKPQKKDNIMASVDLISGLYGVLLAFGIMLLAVLLLPLVVYLISRKPYPTLKTLSSTKTLGGVLVTGASTGIGRHAAFYLARQGFLVFAGVRKPADGEALLRAYLDEESKQTSKSRSRGKVSPAKQGVLHFLILDITKPFQIAAAVRSVQEELSRRGGLPFLGLVNNAGVTGGADPVEFLPLEHNRNTFEVNFYGPLAVTQAFLPLLRQAPQGRIVNVSSMAGIVTRPLGATYSCTKFALEALSDTLRVELGHLGVSVSVIQPGYIRSEIFGKADEQHQHRMQELPVECSALYGHLYTVDKTNALIAKASDPIVCSRAIHHALTSPYPKTRYLVGNVNGTPAYWLGWGIWLLNDRLMDRMITPPFKKGAL</sequence>
<feature type="transmembrane region" description="Helical" evidence="2">
    <location>
        <begin position="20"/>
        <end position="45"/>
    </location>
</feature>
<keyword evidence="2" id="KW-1133">Transmembrane helix</keyword>
<protein>
    <submittedName>
        <fullName evidence="3">Short-chain dehydrogenase reductase sdr</fullName>
    </submittedName>
</protein>
<dbReference type="EMBL" id="AZIL01000207">
    <property type="protein sequence ID" value="EWM28976.1"/>
    <property type="molecule type" value="Genomic_DNA"/>
</dbReference>
<name>W7U873_9STRA</name>
<dbReference type="OrthoDB" id="1393670at2759"/>
<comment type="caution">
    <text evidence="3">The sequence shown here is derived from an EMBL/GenBank/DDBJ whole genome shotgun (WGS) entry which is preliminary data.</text>
</comment>
<accession>W7U873</accession>
<dbReference type="PRINTS" id="PR00080">
    <property type="entry name" value="SDRFAMILY"/>
</dbReference>
<keyword evidence="2" id="KW-0472">Membrane</keyword>
<proteinExistence type="inferred from homology"/>
<comment type="similarity">
    <text evidence="1">Belongs to the short-chain dehydrogenases/reductases (SDR) family.</text>
</comment>
<keyword evidence="2" id="KW-0812">Transmembrane</keyword>
<dbReference type="Pfam" id="PF00106">
    <property type="entry name" value="adh_short"/>
    <property type="match status" value="1"/>
</dbReference>
<dbReference type="Proteomes" id="UP000019335">
    <property type="component" value="Chromosome 3"/>
</dbReference>
<organism evidence="3 4">
    <name type="scientific">Nannochloropsis gaditana</name>
    <dbReference type="NCBI Taxonomy" id="72520"/>
    <lineage>
        <taxon>Eukaryota</taxon>
        <taxon>Sar</taxon>
        <taxon>Stramenopiles</taxon>
        <taxon>Ochrophyta</taxon>
        <taxon>Eustigmatophyceae</taxon>
        <taxon>Eustigmatales</taxon>
        <taxon>Monodopsidaceae</taxon>
        <taxon>Nannochloropsis</taxon>
    </lineage>
</organism>
<evidence type="ECO:0000313" key="4">
    <source>
        <dbReference type="Proteomes" id="UP000019335"/>
    </source>
</evidence>
<dbReference type="GO" id="GO:0016491">
    <property type="term" value="F:oxidoreductase activity"/>
    <property type="evidence" value="ECO:0007669"/>
    <property type="project" value="TreeGrafter"/>
</dbReference>